<feature type="binding site" evidence="9">
    <location>
        <position position="349"/>
    </location>
    <ligand>
        <name>Ca(2+)</name>
        <dbReference type="ChEBI" id="CHEBI:29108"/>
    </ligand>
</feature>
<feature type="region of interest" description="Disordered" evidence="10">
    <location>
        <begin position="987"/>
        <end position="1007"/>
    </location>
</feature>
<feature type="region of interest" description="Disordered" evidence="10">
    <location>
        <begin position="1036"/>
        <end position="1079"/>
    </location>
</feature>
<dbReference type="GeneTree" id="ENSGT00940000156426"/>
<dbReference type="Pfam" id="PF00388">
    <property type="entry name" value="PI-PLC-X"/>
    <property type="match status" value="1"/>
</dbReference>
<dbReference type="PROSITE" id="PS50007">
    <property type="entry name" value="PIPLC_X_DOMAIN"/>
    <property type="match status" value="1"/>
</dbReference>
<comment type="cofactor">
    <cofactor evidence="9">
        <name>Ca(2+)</name>
        <dbReference type="ChEBI" id="CHEBI:29108"/>
    </cofactor>
    <text evidence="9">Binds 1 Ca(2+) ion per subunit.</text>
</comment>
<dbReference type="Pfam" id="PF22631">
    <property type="entry name" value="PLCB1-4-like_EFh"/>
    <property type="match status" value="1"/>
</dbReference>
<keyword evidence="1 7" id="KW-0378">Hydrolase</keyword>
<feature type="compositionally biased region" description="Polar residues" evidence="10">
    <location>
        <begin position="990"/>
        <end position="1003"/>
    </location>
</feature>
<dbReference type="InterPro" id="IPR001192">
    <property type="entry name" value="PI-PLC_fam"/>
</dbReference>
<feature type="domain" description="C2" evidence="11">
    <location>
        <begin position="592"/>
        <end position="717"/>
    </location>
</feature>
<dbReference type="SUPFAM" id="SSF47473">
    <property type="entry name" value="EF-hand"/>
    <property type="match status" value="1"/>
</dbReference>
<dbReference type="SUPFAM" id="SSF50729">
    <property type="entry name" value="PH domain-like"/>
    <property type="match status" value="1"/>
</dbReference>
<organism evidence="13 14">
    <name type="scientific">Nothobranchius furzeri</name>
    <name type="common">Turquoise killifish</name>
    <dbReference type="NCBI Taxonomy" id="105023"/>
    <lineage>
        <taxon>Eukaryota</taxon>
        <taxon>Metazoa</taxon>
        <taxon>Chordata</taxon>
        <taxon>Craniata</taxon>
        <taxon>Vertebrata</taxon>
        <taxon>Euteleostomi</taxon>
        <taxon>Actinopterygii</taxon>
        <taxon>Neopterygii</taxon>
        <taxon>Teleostei</taxon>
        <taxon>Neoteleostei</taxon>
        <taxon>Acanthomorphata</taxon>
        <taxon>Ovalentaria</taxon>
        <taxon>Atherinomorphae</taxon>
        <taxon>Cyprinodontiformes</taxon>
        <taxon>Nothobranchiidae</taxon>
        <taxon>Nothobranchius</taxon>
    </lineage>
</organism>
<keyword evidence="9" id="KW-0479">Metal-binding</keyword>
<comment type="catalytic activity">
    <reaction evidence="6">
        <text>a 1,2-diacyl-sn-glycero-3-phospho-(1D-myo-inositol) + H2O = 1D-myo-inositol 1-phosphate + a 1,2-diacyl-sn-glycerol + H(+)</text>
        <dbReference type="Rhea" id="RHEA:43484"/>
        <dbReference type="ChEBI" id="CHEBI:15377"/>
        <dbReference type="ChEBI" id="CHEBI:15378"/>
        <dbReference type="ChEBI" id="CHEBI:17815"/>
        <dbReference type="ChEBI" id="CHEBI:57880"/>
        <dbReference type="ChEBI" id="CHEBI:58433"/>
    </reaction>
    <physiologicalReaction direction="left-to-right" evidence="6">
        <dbReference type="Rhea" id="RHEA:43485"/>
    </physiologicalReaction>
</comment>
<dbReference type="InterPro" id="IPR000008">
    <property type="entry name" value="C2_dom"/>
</dbReference>
<dbReference type="Ensembl" id="ENSNFUT00015020393.1">
    <property type="protein sequence ID" value="ENSNFUP00015019478.1"/>
    <property type="gene ID" value="ENSNFUG00015008751.1"/>
</dbReference>
<evidence type="ECO:0000256" key="9">
    <source>
        <dbReference type="PIRSR" id="PIRSR000956-2"/>
    </source>
</evidence>
<keyword evidence="2 7" id="KW-0442">Lipid degradation</keyword>
<accession>A0A8C6LLJ3</accession>
<dbReference type="InterPro" id="IPR053945">
    <property type="entry name" value="PLCB1-4-like_EFh"/>
</dbReference>
<evidence type="ECO:0000256" key="1">
    <source>
        <dbReference type="ARBA" id="ARBA00022801"/>
    </source>
</evidence>
<dbReference type="FunFam" id="1.10.238.10:FF:000024">
    <property type="entry name" value="1-phosphatidylinositol 4,5-bisphosphate phosphodiesterase"/>
    <property type="match status" value="1"/>
</dbReference>
<evidence type="ECO:0000313" key="13">
    <source>
        <dbReference type="Ensembl" id="ENSNFUP00015019478.1"/>
    </source>
</evidence>
<feature type="active site" evidence="8">
    <location>
        <position position="364"/>
    </location>
</feature>
<dbReference type="SMART" id="SM00149">
    <property type="entry name" value="PLCYc"/>
    <property type="match status" value="1"/>
</dbReference>
<feature type="binding site" evidence="9">
    <location>
        <position position="318"/>
    </location>
    <ligand>
        <name>Ca(2+)</name>
        <dbReference type="ChEBI" id="CHEBI:29108"/>
    </ligand>
</feature>
<dbReference type="InterPro" id="IPR011992">
    <property type="entry name" value="EF-hand-dom_pair"/>
</dbReference>
<dbReference type="Pfam" id="PF00387">
    <property type="entry name" value="PI-PLC-Y"/>
    <property type="match status" value="1"/>
</dbReference>
<dbReference type="PROSITE" id="PS50004">
    <property type="entry name" value="C2"/>
    <property type="match status" value="1"/>
</dbReference>
<evidence type="ECO:0000256" key="2">
    <source>
        <dbReference type="ARBA" id="ARBA00022963"/>
    </source>
</evidence>
<dbReference type="SUPFAM" id="SSF69989">
    <property type="entry name" value="C-terminal domain of PLC-beta"/>
    <property type="match status" value="1"/>
</dbReference>
<dbReference type="PRINTS" id="PR00390">
    <property type="entry name" value="PHPHLIPASEC"/>
</dbReference>
<evidence type="ECO:0000259" key="11">
    <source>
        <dbReference type="PROSITE" id="PS50004"/>
    </source>
</evidence>
<dbReference type="CDD" id="cd00275">
    <property type="entry name" value="C2_PLC_like"/>
    <property type="match status" value="1"/>
</dbReference>
<dbReference type="InterPro" id="IPR042531">
    <property type="entry name" value="PLC-beta_C_sf"/>
</dbReference>
<sequence>MTKSYEFNWQKHLPEFMQEGTSFDRFDEDPYIFEPNCRMKVDEYGFFITWKIEGKCLSFTRFPQDPKILSSFEAVGKTEADLEGCIICICSGTDLVNLSFMFLVAENPDIARKWIEGLRSVIHNFKANNVCPMTCLKKHWMRMCFLTNVNGKIPVRGITRTFASGKTEKGIFQALKDLGLPSGKNDEIEPPDFTFDIFYALTQKICPRTDIEELFKNINGNKTDYLTVDQLVSFLNENQRDPRLNEILFPFYDPKRAMQIIEKYERDEELKKKGRMSSDGFCRYLMSDENAPVFLDRLELYQEMDQPLAHYFISSSHNTYLTGRQFGGKSSVEMYRQVLLSGCRCVELDCWDGKGEDQEPIITHGKAMCTDILFKDVIQAIKETAFVTSDYPVILSFENHCSCVCSQELLGNELKKKILIKNKRLKPEVEQRQLESLKKHMEAGETNTPAIIMGEEDDTENGETYNSFCMKPQKYCHSQKIPMFSSHPSCVSERNIYHNMSSFNESVGLGYLKTNAIEFVNYNKRQMSRIYPKGGRVDSSNYMPQIFWNAGCQMVSLNFQTPDLAMQLNQGKFEYNGSCGYLLKPDFMRRSDRTFDPFSETPVDGVIAATCSVQVFSGQFLSDKKIGTYVEVDMYGLPTDTIRKEFRTRMVMNNGLNPAYNEEPFVFRKVILPDLAVLRIAVYDDNNKLIGQRILPLDGLQAGYRHISLRNEGNKPLSLPTVFCQIILKTYVPDGFGAIVDALSDPKKFLTIAEKRADQMKALGIDTNDIADVPSGSSKNDKKGKGKGDTMKVSVTQQASSEMAQTSNSINNNTTETKRDTALVPNVSIDDLKQMKVCIKGVLLLMMMMMMMVSTQQDQNAMQKAHCTQVDKMVSLHEKEKTTLEKLLEKAIKKRGENNCQELKKETEDKIQTLATDQKAKVKDITAQHTKEWSELISSHSSEEQEMKDTHVTQQCEHLKKLLTTVQEQQTVQLKVIHERQSKEMRANQAKMSMENSKAISQDKTIKNKAERERWVPANGFMFGPGLQLAMKHQKEMEQLEKNQREQLEKLDKHNEQVKHQQDNSFTDKSFYNRVSAGP</sequence>
<evidence type="ECO:0000256" key="4">
    <source>
        <dbReference type="ARBA" id="ARBA00023224"/>
    </source>
</evidence>
<protein>
    <recommendedName>
        <fullName evidence="7">1-phosphatidylinositol 4,5-bisphosphate phosphodiesterase</fullName>
        <ecNumber evidence="7">3.1.4.11</ecNumber>
    </recommendedName>
</protein>
<keyword evidence="3 7" id="KW-0443">Lipid metabolism</keyword>
<dbReference type="AlphaFoldDB" id="A0A8C6LLJ3"/>
<feature type="compositionally biased region" description="Polar residues" evidence="10">
    <location>
        <begin position="793"/>
        <end position="805"/>
    </location>
</feature>
<dbReference type="Pfam" id="PF00168">
    <property type="entry name" value="C2"/>
    <property type="match status" value="1"/>
</dbReference>
<dbReference type="Gene3D" id="3.20.20.190">
    <property type="entry name" value="Phosphatidylinositol (PI) phosphodiesterase"/>
    <property type="match status" value="1"/>
</dbReference>
<evidence type="ECO:0000256" key="5">
    <source>
        <dbReference type="ARBA" id="ARBA00023674"/>
    </source>
</evidence>
<dbReference type="CDD" id="cd08591">
    <property type="entry name" value="PI-PLCc_beta"/>
    <property type="match status" value="1"/>
</dbReference>
<reference evidence="13" key="2">
    <citation type="submission" date="2025-08" db="UniProtKB">
        <authorList>
            <consortium name="Ensembl"/>
        </authorList>
    </citation>
    <scope>IDENTIFICATION</scope>
</reference>
<dbReference type="SMART" id="SM00148">
    <property type="entry name" value="PLCXc"/>
    <property type="match status" value="1"/>
</dbReference>
<dbReference type="PIRSF" id="PIRSF000956">
    <property type="entry name" value="PLC-beta"/>
    <property type="match status" value="1"/>
</dbReference>
<dbReference type="InterPro" id="IPR000909">
    <property type="entry name" value="PLipase_C_PInositol-sp_X_dom"/>
</dbReference>
<feature type="binding site" evidence="9">
    <location>
        <position position="347"/>
    </location>
    <ligand>
        <name>Ca(2+)</name>
        <dbReference type="ChEBI" id="CHEBI:29108"/>
    </ligand>
</feature>
<dbReference type="Gene3D" id="1.20.1230.10">
    <property type="entry name" value="Phospholipase C beta, distal C-terminal domain"/>
    <property type="match status" value="1"/>
</dbReference>
<evidence type="ECO:0000256" key="6">
    <source>
        <dbReference type="ARBA" id="ARBA00023726"/>
    </source>
</evidence>
<keyword evidence="4 7" id="KW-0807">Transducer</keyword>
<dbReference type="Gene3D" id="2.30.29.240">
    <property type="match status" value="1"/>
</dbReference>
<evidence type="ECO:0000259" key="12">
    <source>
        <dbReference type="PROSITE" id="PS50008"/>
    </source>
</evidence>
<name>A0A8C6LLJ3_NOTFU</name>
<reference evidence="13" key="3">
    <citation type="submission" date="2025-09" db="UniProtKB">
        <authorList>
            <consortium name="Ensembl"/>
        </authorList>
    </citation>
    <scope>IDENTIFICATION</scope>
</reference>
<dbReference type="GO" id="GO:0005509">
    <property type="term" value="F:calcium ion binding"/>
    <property type="evidence" value="ECO:0007669"/>
    <property type="project" value="UniProtKB-UniRule"/>
</dbReference>
<dbReference type="FunFam" id="2.60.40.150:FF:000008">
    <property type="entry name" value="1-phosphatidylinositol 4,5-bisphosphate phosphodiesterase"/>
    <property type="match status" value="1"/>
</dbReference>
<feature type="region of interest" description="Disordered" evidence="10">
    <location>
        <begin position="771"/>
        <end position="817"/>
    </location>
</feature>
<dbReference type="GO" id="GO:0016042">
    <property type="term" value="P:lipid catabolic process"/>
    <property type="evidence" value="ECO:0007669"/>
    <property type="project" value="UniProtKB-KW"/>
</dbReference>
<feature type="domain" description="PI-PLC Y-box" evidence="12">
    <location>
        <begin position="475"/>
        <end position="589"/>
    </location>
</feature>
<dbReference type="SMART" id="SM00239">
    <property type="entry name" value="C2"/>
    <property type="match status" value="1"/>
</dbReference>
<evidence type="ECO:0000256" key="7">
    <source>
        <dbReference type="PIRNR" id="PIRNR000956"/>
    </source>
</evidence>
<dbReference type="Pfam" id="PF17787">
    <property type="entry name" value="PH_14"/>
    <property type="match status" value="1"/>
</dbReference>
<dbReference type="InterPro" id="IPR016280">
    <property type="entry name" value="PLC-beta"/>
</dbReference>
<evidence type="ECO:0000256" key="8">
    <source>
        <dbReference type="PIRSR" id="PIRSR000956-1"/>
    </source>
</evidence>
<evidence type="ECO:0000256" key="10">
    <source>
        <dbReference type="SAM" id="MobiDB-lite"/>
    </source>
</evidence>
<feature type="active site" evidence="8">
    <location>
        <position position="317"/>
    </location>
</feature>
<dbReference type="GO" id="GO:0048015">
    <property type="term" value="P:phosphatidylinositol-mediated signaling"/>
    <property type="evidence" value="ECO:0007669"/>
    <property type="project" value="TreeGrafter"/>
</dbReference>
<dbReference type="CDD" id="cd16211">
    <property type="entry name" value="EFh_PI-PLCbeta4"/>
    <property type="match status" value="1"/>
</dbReference>
<dbReference type="InterPro" id="IPR035892">
    <property type="entry name" value="C2_domain_sf"/>
</dbReference>
<dbReference type="CDD" id="cd13361">
    <property type="entry name" value="PH_PLC_beta"/>
    <property type="match status" value="1"/>
</dbReference>
<dbReference type="SUPFAM" id="SSF51695">
    <property type="entry name" value="PLC-like phosphodiesterases"/>
    <property type="match status" value="1"/>
</dbReference>
<dbReference type="PROSITE" id="PS50008">
    <property type="entry name" value="PIPLC_Y_DOMAIN"/>
    <property type="match status" value="1"/>
</dbReference>
<keyword evidence="14" id="KW-1185">Reference proteome</keyword>
<feature type="compositionally biased region" description="Low complexity" evidence="10">
    <location>
        <begin position="806"/>
        <end position="815"/>
    </location>
</feature>
<dbReference type="InterPro" id="IPR017946">
    <property type="entry name" value="PLC-like_Pdiesterase_TIM-brl"/>
</dbReference>
<feature type="compositionally biased region" description="Basic and acidic residues" evidence="10">
    <location>
        <begin position="779"/>
        <end position="790"/>
    </location>
</feature>
<dbReference type="PANTHER" id="PTHR10336:SF36">
    <property type="entry name" value="1-PHOSPHATIDYLINOSITOL 4,5-BISPHOSPHATE PHOSPHODIESTERASE BETA-4"/>
    <property type="match status" value="1"/>
</dbReference>
<dbReference type="FunFam" id="3.20.20.190:FF:000084">
    <property type="match status" value="1"/>
</dbReference>
<gene>
    <name evidence="13" type="primary">PLCB4</name>
</gene>
<dbReference type="Gene3D" id="1.10.238.10">
    <property type="entry name" value="EF-hand"/>
    <property type="match status" value="1"/>
</dbReference>
<dbReference type="GO" id="GO:0051209">
    <property type="term" value="P:release of sequestered calcium ion into cytosol"/>
    <property type="evidence" value="ECO:0007669"/>
    <property type="project" value="TreeGrafter"/>
</dbReference>
<comment type="catalytic activity">
    <reaction evidence="5">
        <text>a 1,2-diacyl-sn-glycero-3-phospho-(1D-myo-inositol-4,5-bisphosphate) + H2O = 1D-myo-inositol 1,4,5-trisphosphate + a 1,2-diacyl-sn-glycerol + H(+)</text>
        <dbReference type="Rhea" id="RHEA:33179"/>
        <dbReference type="ChEBI" id="CHEBI:15377"/>
        <dbReference type="ChEBI" id="CHEBI:15378"/>
        <dbReference type="ChEBI" id="CHEBI:17815"/>
        <dbReference type="ChEBI" id="CHEBI:58456"/>
        <dbReference type="ChEBI" id="CHEBI:203600"/>
        <dbReference type="EC" id="3.1.4.11"/>
    </reaction>
    <physiologicalReaction direction="left-to-right" evidence="5">
        <dbReference type="Rhea" id="RHEA:33180"/>
    </physiologicalReaction>
</comment>
<evidence type="ECO:0000256" key="3">
    <source>
        <dbReference type="ARBA" id="ARBA00023098"/>
    </source>
</evidence>
<keyword evidence="9" id="KW-0106">Calcium</keyword>
<evidence type="ECO:0000313" key="14">
    <source>
        <dbReference type="Proteomes" id="UP000694548"/>
    </source>
</evidence>
<dbReference type="GO" id="GO:0046488">
    <property type="term" value="P:phosphatidylinositol metabolic process"/>
    <property type="evidence" value="ECO:0007669"/>
    <property type="project" value="TreeGrafter"/>
</dbReference>
<dbReference type="InterPro" id="IPR001711">
    <property type="entry name" value="PLipase_C_Pinositol-sp_Y"/>
</dbReference>
<feature type="binding site" evidence="9">
    <location>
        <position position="398"/>
    </location>
    <ligand>
        <name>Ca(2+)</name>
        <dbReference type="ChEBI" id="CHEBI:29108"/>
    </ligand>
</feature>
<dbReference type="Proteomes" id="UP000694548">
    <property type="component" value="Chromosome sgr04"/>
</dbReference>
<dbReference type="Gene3D" id="2.60.40.150">
    <property type="entry name" value="C2 domain"/>
    <property type="match status" value="1"/>
</dbReference>
<proteinExistence type="predicted"/>
<reference evidence="13" key="1">
    <citation type="submission" date="2014-08" db="EMBL/GenBank/DDBJ databases">
        <authorList>
            <person name="Senf B."/>
            <person name="Petzold A."/>
            <person name="Downie B.R."/>
            <person name="Koch P."/>
            <person name="Platzer M."/>
        </authorList>
    </citation>
    <scope>NUCLEOTIDE SEQUENCE [LARGE SCALE GENOMIC DNA]</scope>
    <source>
        <strain evidence="13">GRZ</strain>
    </source>
</reference>
<dbReference type="InterPro" id="IPR037862">
    <property type="entry name" value="PLC-beta_PH"/>
</dbReference>
<dbReference type="SUPFAM" id="SSF49562">
    <property type="entry name" value="C2 domain (Calcium/lipid-binding domain, CaLB)"/>
    <property type="match status" value="1"/>
</dbReference>
<dbReference type="EC" id="3.1.4.11" evidence="7"/>
<feature type="compositionally biased region" description="Basic and acidic residues" evidence="10">
    <location>
        <begin position="1036"/>
        <end position="1062"/>
    </location>
</feature>
<dbReference type="PANTHER" id="PTHR10336">
    <property type="entry name" value="PHOSPHOINOSITIDE-SPECIFIC PHOSPHOLIPASE C FAMILY PROTEIN"/>
    <property type="match status" value="1"/>
</dbReference>
<dbReference type="GO" id="GO:0004435">
    <property type="term" value="F:phosphatidylinositol-4,5-bisphosphate phospholipase C activity"/>
    <property type="evidence" value="ECO:0007669"/>
    <property type="project" value="UniProtKB-UniRule"/>
</dbReference>